<reference evidence="1 2" key="1">
    <citation type="submission" date="2012-05" db="EMBL/GenBank/DDBJ databases">
        <title>Finished chromosome of genome of Chamaesiphon sp. PCC 6605.</title>
        <authorList>
            <consortium name="US DOE Joint Genome Institute"/>
            <person name="Gugger M."/>
            <person name="Coursin T."/>
            <person name="Rippka R."/>
            <person name="Tandeau De Marsac N."/>
            <person name="Huntemann M."/>
            <person name="Wei C.-L."/>
            <person name="Han J."/>
            <person name="Detter J.C."/>
            <person name="Han C."/>
            <person name="Tapia R."/>
            <person name="Chen A."/>
            <person name="Kyrpides N."/>
            <person name="Mavromatis K."/>
            <person name="Markowitz V."/>
            <person name="Szeto E."/>
            <person name="Ivanova N."/>
            <person name="Pagani I."/>
            <person name="Pati A."/>
            <person name="Goodwin L."/>
            <person name="Nordberg H.P."/>
            <person name="Cantor M.N."/>
            <person name="Hua S.X."/>
            <person name="Woyke T."/>
            <person name="Kerfeld C.A."/>
        </authorList>
    </citation>
    <scope>NUCLEOTIDE SEQUENCE [LARGE SCALE GENOMIC DNA]</scope>
    <source>
        <strain evidence="2">ATCC 27169 / PCC 6605</strain>
    </source>
</reference>
<dbReference type="EMBL" id="CP003600">
    <property type="protein sequence ID" value="AFY95939.1"/>
    <property type="molecule type" value="Genomic_DNA"/>
</dbReference>
<protein>
    <submittedName>
        <fullName evidence="1">Uncharacterized protein</fullName>
    </submittedName>
</protein>
<keyword evidence="2" id="KW-1185">Reference proteome</keyword>
<accession>K9UP22</accession>
<dbReference type="RefSeq" id="WP_015162027.1">
    <property type="nucleotide sequence ID" value="NC_019697.1"/>
</dbReference>
<gene>
    <name evidence="1" type="ORF">Cha6605_5035</name>
</gene>
<sequence length="104" mass="11337">MEHFGFKLGGAKREIARKPSEIESKNNLTRQLATIADERQITNAEASIPGATNTGDPANSIDIADRKSANDFKLIAASGISVLLTIGSIPQSWIPNWLQHPVWQ</sequence>
<proteinExistence type="predicted"/>
<name>K9UP22_CHAP6</name>
<dbReference type="HOGENOM" id="CLU_2245105_0_0_3"/>
<dbReference type="KEGG" id="cmp:Cha6605_5035"/>
<evidence type="ECO:0000313" key="2">
    <source>
        <dbReference type="Proteomes" id="UP000010366"/>
    </source>
</evidence>
<dbReference type="AlphaFoldDB" id="K9UP22"/>
<evidence type="ECO:0000313" key="1">
    <source>
        <dbReference type="EMBL" id="AFY95939.1"/>
    </source>
</evidence>
<organism evidence="1 2">
    <name type="scientific">Chamaesiphon minutus (strain ATCC 27169 / PCC 6605)</name>
    <dbReference type="NCBI Taxonomy" id="1173020"/>
    <lineage>
        <taxon>Bacteria</taxon>
        <taxon>Bacillati</taxon>
        <taxon>Cyanobacteriota</taxon>
        <taxon>Cyanophyceae</taxon>
        <taxon>Gomontiellales</taxon>
        <taxon>Chamaesiphonaceae</taxon>
        <taxon>Chamaesiphon</taxon>
    </lineage>
</organism>
<dbReference type="Proteomes" id="UP000010366">
    <property type="component" value="Chromosome"/>
</dbReference>